<feature type="non-terminal residue" evidence="1">
    <location>
        <position position="124"/>
    </location>
</feature>
<gene>
    <name evidence="1" type="ORF">L1987_73173</name>
</gene>
<name>A0ACB9A022_9ASTR</name>
<protein>
    <submittedName>
        <fullName evidence="1">Uncharacterized protein</fullName>
    </submittedName>
</protein>
<organism evidence="1 2">
    <name type="scientific">Smallanthus sonchifolius</name>
    <dbReference type="NCBI Taxonomy" id="185202"/>
    <lineage>
        <taxon>Eukaryota</taxon>
        <taxon>Viridiplantae</taxon>
        <taxon>Streptophyta</taxon>
        <taxon>Embryophyta</taxon>
        <taxon>Tracheophyta</taxon>
        <taxon>Spermatophyta</taxon>
        <taxon>Magnoliopsida</taxon>
        <taxon>eudicotyledons</taxon>
        <taxon>Gunneridae</taxon>
        <taxon>Pentapetalae</taxon>
        <taxon>asterids</taxon>
        <taxon>campanulids</taxon>
        <taxon>Asterales</taxon>
        <taxon>Asteraceae</taxon>
        <taxon>Asteroideae</taxon>
        <taxon>Heliantheae alliance</taxon>
        <taxon>Millerieae</taxon>
        <taxon>Smallanthus</taxon>
    </lineage>
</organism>
<accession>A0ACB9A022</accession>
<dbReference type="EMBL" id="CM042042">
    <property type="protein sequence ID" value="KAI3703243.1"/>
    <property type="molecule type" value="Genomic_DNA"/>
</dbReference>
<sequence>WMLKECVVCVATWASLTRSSDVSSVTTASNTRIVATVIVNHRSRLRSASGAEQTKSKPPKTMVLLRNQPQNRTLVSLIGQKILVTRSSNMTMKRVIRKKESHPAVLLPLGQVLEGTSFSRMSCV</sequence>
<keyword evidence="2" id="KW-1185">Reference proteome</keyword>
<proteinExistence type="predicted"/>
<reference evidence="2" key="1">
    <citation type="journal article" date="2022" name="Mol. Ecol. Resour.">
        <title>The genomes of chicory, endive, great burdock and yacon provide insights into Asteraceae palaeo-polyploidization history and plant inulin production.</title>
        <authorList>
            <person name="Fan W."/>
            <person name="Wang S."/>
            <person name="Wang H."/>
            <person name="Wang A."/>
            <person name="Jiang F."/>
            <person name="Liu H."/>
            <person name="Zhao H."/>
            <person name="Xu D."/>
            <person name="Zhang Y."/>
        </authorList>
    </citation>
    <scope>NUCLEOTIDE SEQUENCE [LARGE SCALE GENOMIC DNA]</scope>
    <source>
        <strain evidence="2">cv. Yunnan</strain>
    </source>
</reference>
<comment type="caution">
    <text evidence="1">The sequence shown here is derived from an EMBL/GenBank/DDBJ whole genome shotgun (WGS) entry which is preliminary data.</text>
</comment>
<dbReference type="Proteomes" id="UP001056120">
    <property type="component" value="Linkage Group LG25"/>
</dbReference>
<evidence type="ECO:0000313" key="2">
    <source>
        <dbReference type="Proteomes" id="UP001056120"/>
    </source>
</evidence>
<feature type="non-terminal residue" evidence="1">
    <location>
        <position position="1"/>
    </location>
</feature>
<evidence type="ECO:0000313" key="1">
    <source>
        <dbReference type="EMBL" id="KAI3703243.1"/>
    </source>
</evidence>
<reference evidence="1 2" key="2">
    <citation type="journal article" date="2022" name="Mol. Ecol. Resour.">
        <title>The genomes of chicory, endive, great burdock and yacon provide insights into Asteraceae paleo-polyploidization history and plant inulin production.</title>
        <authorList>
            <person name="Fan W."/>
            <person name="Wang S."/>
            <person name="Wang H."/>
            <person name="Wang A."/>
            <person name="Jiang F."/>
            <person name="Liu H."/>
            <person name="Zhao H."/>
            <person name="Xu D."/>
            <person name="Zhang Y."/>
        </authorList>
    </citation>
    <scope>NUCLEOTIDE SEQUENCE [LARGE SCALE GENOMIC DNA]</scope>
    <source>
        <strain evidence="2">cv. Yunnan</strain>
        <tissue evidence="1">Leaves</tissue>
    </source>
</reference>